<protein>
    <submittedName>
        <fullName evidence="1">Uncharacterized protein</fullName>
    </submittedName>
</protein>
<gene>
    <name evidence="1" type="primary">6</name>
    <name evidence="1" type="ORF">SEA_WALTERMCMICKEY_6</name>
</gene>
<proteinExistence type="predicted"/>
<accession>A0A649VRR5</accession>
<name>A0A649VRR5_9CAUD</name>
<dbReference type="Proteomes" id="UP000427921">
    <property type="component" value="Segment"/>
</dbReference>
<dbReference type="EMBL" id="MN586038">
    <property type="protein sequence ID" value="QGJ94685.1"/>
    <property type="molecule type" value="Genomic_DNA"/>
</dbReference>
<organism evidence="1 2">
    <name type="scientific">Mycobacterium phage WalterMcMickey</name>
    <dbReference type="NCBI Taxonomy" id="2656614"/>
    <lineage>
        <taxon>Viruses</taxon>
        <taxon>Duplodnaviria</taxon>
        <taxon>Heunggongvirae</taxon>
        <taxon>Uroviricota</taxon>
        <taxon>Caudoviricetes</taxon>
        <taxon>Fromanvirus</taxon>
        <taxon>Fromanvirus twister</taxon>
    </lineage>
</organism>
<reference evidence="1 2" key="1">
    <citation type="submission" date="2019-10" db="EMBL/GenBank/DDBJ databases">
        <authorList>
            <person name="Abad O.A."/>
            <person name="Garlena R.A."/>
            <person name="Russell D.A."/>
            <person name="Pope W.H."/>
            <person name="Jacobs-Sera D."/>
            <person name="Hatfull G.F."/>
        </authorList>
    </citation>
    <scope>NUCLEOTIDE SEQUENCE [LARGE SCALE GENOMIC DNA]</scope>
</reference>
<evidence type="ECO:0000313" key="2">
    <source>
        <dbReference type="Proteomes" id="UP000427921"/>
    </source>
</evidence>
<evidence type="ECO:0000313" key="1">
    <source>
        <dbReference type="EMBL" id="QGJ94685.1"/>
    </source>
</evidence>
<sequence length="83" mass="9369">MNPDDEYTFAIRYEGQQEPDGPWIEMVAIQQNLAQAQQVWEEMSPFLVAMPNVRNAGIAYTPKINWQPYGGQAEVPPSGQAMQ</sequence>